<evidence type="ECO:0000259" key="1">
    <source>
        <dbReference type="Pfam" id="PF13456"/>
    </source>
</evidence>
<dbReference type="InterPro" id="IPR002156">
    <property type="entry name" value="RNaseH_domain"/>
</dbReference>
<dbReference type="SUPFAM" id="SSF53098">
    <property type="entry name" value="Ribonuclease H-like"/>
    <property type="match status" value="1"/>
</dbReference>
<name>A0ABM1QHR9_CAMSA</name>
<protein>
    <submittedName>
        <fullName evidence="3">Uncharacterized protein LOC109126874</fullName>
    </submittedName>
</protein>
<dbReference type="CDD" id="cd06222">
    <property type="entry name" value="RNase_H_like"/>
    <property type="match status" value="1"/>
</dbReference>
<reference evidence="2" key="1">
    <citation type="journal article" date="2014" name="Nat. Commun.">
        <title>The emerging biofuel crop Camelina sativa retains a highly undifferentiated hexaploid genome structure.</title>
        <authorList>
            <person name="Kagale S."/>
            <person name="Koh C."/>
            <person name="Nixon J."/>
            <person name="Bollina V."/>
            <person name="Clarke W.E."/>
            <person name="Tuteja R."/>
            <person name="Spillane C."/>
            <person name="Robinson S.J."/>
            <person name="Links M.G."/>
            <person name="Clarke C."/>
            <person name="Higgins E.E."/>
            <person name="Huebert T."/>
            <person name="Sharpe A.G."/>
            <person name="Parkin I.A."/>
        </authorList>
    </citation>
    <scope>NUCLEOTIDE SEQUENCE [LARGE SCALE GENOMIC DNA]</scope>
    <source>
        <strain evidence="2">cv. DH55</strain>
    </source>
</reference>
<accession>A0ABM1QHR9</accession>
<dbReference type="PANTHER" id="PTHR47723">
    <property type="entry name" value="OS05G0353850 PROTEIN"/>
    <property type="match status" value="1"/>
</dbReference>
<gene>
    <name evidence="3" type="primary">LOC109126874</name>
</gene>
<dbReference type="InterPro" id="IPR053151">
    <property type="entry name" value="RNase_H-like"/>
</dbReference>
<reference evidence="3" key="2">
    <citation type="submission" date="2025-08" db="UniProtKB">
        <authorList>
            <consortium name="RefSeq"/>
        </authorList>
    </citation>
    <scope>IDENTIFICATION</scope>
    <source>
        <tissue evidence="3">Leaf</tissue>
    </source>
</reference>
<evidence type="ECO:0000313" key="3">
    <source>
        <dbReference type="RefSeq" id="XP_019086307.1"/>
    </source>
</evidence>
<dbReference type="RefSeq" id="XP_019086307.1">
    <property type="nucleotide sequence ID" value="XM_019230762.1"/>
</dbReference>
<dbReference type="InterPro" id="IPR012337">
    <property type="entry name" value="RNaseH-like_sf"/>
</dbReference>
<dbReference type="Proteomes" id="UP000694864">
    <property type="component" value="Chromosome 10"/>
</dbReference>
<dbReference type="PANTHER" id="PTHR47723:SF19">
    <property type="entry name" value="POLYNUCLEOTIDYL TRANSFERASE, RIBONUCLEASE H-LIKE SUPERFAMILY PROTEIN"/>
    <property type="match status" value="1"/>
</dbReference>
<dbReference type="Pfam" id="PF13456">
    <property type="entry name" value="RVT_3"/>
    <property type="match status" value="2"/>
</dbReference>
<keyword evidence="2" id="KW-1185">Reference proteome</keyword>
<dbReference type="GeneID" id="109126874"/>
<feature type="domain" description="RNase H type-1" evidence="1">
    <location>
        <begin position="13"/>
        <end position="66"/>
    </location>
</feature>
<sequence>MWQQSPIGWIKCNDDGSYNTVTSQSKAGWILRNERGAFIDAGQATGIMTTSPLDSELQALLIAMQHKILNGKTLNFGCYNSIKEINYWKTRFEEVDFTWTPRKNNRPADLLAKKTLPDNISYDVYSCIPTFLLHDLSCNNY</sequence>
<feature type="domain" description="RNase H type-1" evidence="1">
    <location>
        <begin position="69"/>
        <end position="114"/>
    </location>
</feature>
<proteinExistence type="predicted"/>
<evidence type="ECO:0000313" key="2">
    <source>
        <dbReference type="Proteomes" id="UP000694864"/>
    </source>
</evidence>
<organism evidence="2 3">
    <name type="scientific">Camelina sativa</name>
    <name type="common">False flax</name>
    <name type="synonym">Myagrum sativum</name>
    <dbReference type="NCBI Taxonomy" id="90675"/>
    <lineage>
        <taxon>Eukaryota</taxon>
        <taxon>Viridiplantae</taxon>
        <taxon>Streptophyta</taxon>
        <taxon>Embryophyta</taxon>
        <taxon>Tracheophyta</taxon>
        <taxon>Spermatophyta</taxon>
        <taxon>Magnoliopsida</taxon>
        <taxon>eudicotyledons</taxon>
        <taxon>Gunneridae</taxon>
        <taxon>Pentapetalae</taxon>
        <taxon>rosids</taxon>
        <taxon>malvids</taxon>
        <taxon>Brassicales</taxon>
        <taxon>Brassicaceae</taxon>
        <taxon>Camelineae</taxon>
        <taxon>Camelina</taxon>
    </lineage>
</organism>
<dbReference type="InterPro" id="IPR044730">
    <property type="entry name" value="RNase_H-like_dom_plant"/>
</dbReference>